<dbReference type="EMBL" id="CP009506">
    <property type="protein sequence ID" value="AKB28084.1"/>
    <property type="molecule type" value="Genomic_DNA"/>
</dbReference>
<name>A0A0E3P5W4_9EURY</name>
<feature type="transmembrane region" description="Helical" evidence="5">
    <location>
        <begin position="91"/>
        <end position="109"/>
    </location>
</feature>
<evidence type="ECO:0000256" key="3">
    <source>
        <dbReference type="ARBA" id="ARBA00022989"/>
    </source>
</evidence>
<dbReference type="PANTHER" id="PTHR43847:SF1">
    <property type="entry name" value="BLL3993 PROTEIN"/>
    <property type="match status" value="1"/>
</dbReference>
<evidence type="ECO:0000256" key="5">
    <source>
        <dbReference type="SAM" id="Phobius"/>
    </source>
</evidence>
<evidence type="ECO:0000313" key="6">
    <source>
        <dbReference type="EMBL" id="AKB28084.1"/>
    </source>
</evidence>
<feature type="transmembrane region" description="Helical" evidence="5">
    <location>
        <begin position="121"/>
        <end position="141"/>
    </location>
</feature>
<gene>
    <name evidence="6" type="ORF">MSSIT_1365</name>
</gene>
<feature type="transmembrane region" description="Helical" evidence="5">
    <location>
        <begin position="188"/>
        <end position="208"/>
    </location>
</feature>
<keyword evidence="7" id="KW-1185">Reference proteome</keyword>
<keyword evidence="2 5" id="KW-0812">Transmembrane</keyword>
<dbReference type="GO" id="GO:0012505">
    <property type="term" value="C:endomembrane system"/>
    <property type="evidence" value="ECO:0007669"/>
    <property type="project" value="UniProtKB-SubCell"/>
</dbReference>
<dbReference type="InterPro" id="IPR052527">
    <property type="entry name" value="Metal_cation-efflux_comp"/>
</dbReference>
<evidence type="ECO:0000256" key="2">
    <source>
        <dbReference type="ARBA" id="ARBA00022692"/>
    </source>
</evidence>
<sequence length="237" mass="27429">MRNNFMNITNKSTSALKMKTLFGFVRLIVMLGICLFGPAWSFDFWQAWVYLIVFYGSVVMITIYLWKKDPKLLERRVERGPGAEKEKTQKIIQLFLLILFCAILIIPSFDHRFGWSDVPVYIVIAGDMLVVLGYFLIFLVFRENPFAAATIQVSADQKVITTGPYSIVRHPMYAAGLIMFSGTPPALGSWWGLLILVPIMLVIIWRLLEEEKFLSENLPGYKEYCQKVRYRLIPLLW</sequence>
<evidence type="ECO:0000256" key="1">
    <source>
        <dbReference type="ARBA" id="ARBA00004127"/>
    </source>
</evidence>
<dbReference type="InterPro" id="IPR007318">
    <property type="entry name" value="Phopholipid_MeTrfase"/>
</dbReference>
<proteinExistence type="predicted"/>
<dbReference type="HOGENOM" id="CLU_065200_1_2_2"/>
<dbReference type="Pfam" id="PF04191">
    <property type="entry name" value="PEMT"/>
    <property type="match status" value="1"/>
</dbReference>
<feature type="transmembrane region" description="Helical" evidence="5">
    <location>
        <begin position="21"/>
        <end position="41"/>
    </location>
</feature>
<dbReference type="PATRIC" id="fig|1434120.4.peg.1748"/>
<organism evidence="6 7">
    <name type="scientific">Methanosarcina siciliae T4/M</name>
    <dbReference type="NCBI Taxonomy" id="1434120"/>
    <lineage>
        <taxon>Archaea</taxon>
        <taxon>Methanobacteriati</taxon>
        <taxon>Methanobacteriota</taxon>
        <taxon>Stenosarchaea group</taxon>
        <taxon>Methanomicrobia</taxon>
        <taxon>Methanosarcinales</taxon>
        <taxon>Methanosarcinaceae</taxon>
        <taxon>Methanosarcina</taxon>
    </lineage>
</organism>
<accession>A0A0E3P5W4</accession>
<dbReference type="KEGG" id="msw:MSSIT_1365"/>
<protein>
    <recommendedName>
        <fullName evidence="8">Isoprenylcysteine carboxylmethyltransferase family protein</fullName>
    </recommendedName>
</protein>
<keyword evidence="4 5" id="KW-0472">Membrane</keyword>
<dbReference type="Gene3D" id="1.20.120.1630">
    <property type="match status" value="1"/>
</dbReference>
<dbReference type="OrthoDB" id="148346at2157"/>
<dbReference type="Proteomes" id="UP000033111">
    <property type="component" value="Chromosome"/>
</dbReference>
<evidence type="ECO:0008006" key="8">
    <source>
        <dbReference type="Google" id="ProtNLM"/>
    </source>
</evidence>
<evidence type="ECO:0000313" key="7">
    <source>
        <dbReference type="Proteomes" id="UP000033111"/>
    </source>
</evidence>
<keyword evidence="3 5" id="KW-1133">Transmembrane helix</keyword>
<dbReference type="AlphaFoldDB" id="A0A0E3P5W4"/>
<evidence type="ECO:0000256" key="4">
    <source>
        <dbReference type="ARBA" id="ARBA00023136"/>
    </source>
</evidence>
<comment type="subcellular location">
    <subcellularLocation>
        <location evidence="1">Endomembrane system</location>
        <topology evidence="1">Multi-pass membrane protein</topology>
    </subcellularLocation>
</comment>
<feature type="transmembrane region" description="Helical" evidence="5">
    <location>
        <begin position="47"/>
        <end position="66"/>
    </location>
</feature>
<reference evidence="6 7" key="1">
    <citation type="submission" date="2014-07" db="EMBL/GenBank/DDBJ databases">
        <title>Methanogenic archaea and the global carbon cycle.</title>
        <authorList>
            <person name="Henriksen J.R."/>
            <person name="Luke J."/>
            <person name="Reinhart S."/>
            <person name="Benedict M.N."/>
            <person name="Youngblut N.D."/>
            <person name="Metcalf M.E."/>
            <person name="Whitaker R.J."/>
            <person name="Metcalf W.W."/>
        </authorList>
    </citation>
    <scope>NUCLEOTIDE SEQUENCE [LARGE SCALE GENOMIC DNA]</scope>
    <source>
        <strain evidence="6 7">T4/M</strain>
    </source>
</reference>
<dbReference type="PANTHER" id="PTHR43847">
    <property type="entry name" value="BLL3993 PROTEIN"/>
    <property type="match status" value="1"/>
</dbReference>